<organism evidence="1">
    <name type="scientific">marine sediment metagenome</name>
    <dbReference type="NCBI Taxonomy" id="412755"/>
    <lineage>
        <taxon>unclassified sequences</taxon>
        <taxon>metagenomes</taxon>
        <taxon>ecological metagenomes</taxon>
    </lineage>
</organism>
<protein>
    <submittedName>
        <fullName evidence="1">Uncharacterized protein</fullName>
    </submittedName>
</protein>
<dbReference type="AlphaFoldDB" id="A0A0F9T3T0"/>
<dbReference type="EMBL" id="LAZR01000337">
    <property type="protein sequence ID" value="KKN73809.1"/>
    <property type="molecule type" value="Genomic_DNA"/>
</dbReference>
<proteinExistence type="predicted"/>
<evidence type="ECO:0000313" key="1">
    <source>
        <dbReference type="EMBL" id="KKN73809.1"/>
    </source>
</evidence>
<comment type="caution">
    <text evidence="1">The sequence shown here is derived from an EMBL/GenBank/DDBJ whole genome shotgun (WGS) entry which is preliminary data.</text>
</comment>
<reference evidence="1" key="1">
    <citation type="journal article" date="2015" name="Nature">
        <title>Complex archaea that bridge the gap between prokaryotes and eukaryotes.</title>
        <authorList>
            <person name="Spang A."/>
            <person name="Saw J.H."/>
            <person name="Jorgensen S.L."/>
            <person name="Zaremba-Niedzwiedzka K."/>
            <person name="Martijn J."/>
            <person name="Lind A.E."/>
            <person name="van Eijk R."/>
            <person name="Schleper C."/>
            <person name="Guy L."/>
            <person name="Ettema T.J."/>
        </authorList>
    </citation>
    <scope>NUCLEOTIDE SEQUENCE</scope>
</reference>
<sequence length="66" mass="7518">MRQSLIDHLTENALSGSLDDRRDEADIVMDALVEWLRENQDTLMINGVFSGEPSRVTWLADLLESE</sequence>
<accession>A0A0F9T3T0</accession>
<gene>
    <name evidence="1" type="ORF">LCGC14_0397580</name>
</gene>
<name>A0A0F9T3T0_9ZZZZ</name>